<evidence type="ECO:0000313" key="1">
    <source>
        <dbReference type="EMBL" id="CAI9165573.1"/>
    </source>
</evidence>
<accession>A0ABN8YYR5</accession>
<name>A0ABN8YYR5_RANTA</name>
<reference evidence="1" key="1">
    <citation type="submission" date="2023-04" db="EMBL/GenBank/DDBJ databases">
        <authorList>
            <consortium name="ELIXIR-Norway"/>
        </authorList>
    </citation>
    <scope>NUCLEOTIDE SEQUENCE [LARGE SCALE GENOMIC DNA]</scope>
</reference>
<sequence>MCVNSDGCWGISQVAHWVWTLADKGRWAQPPPPTCSTRYTTNTTVSNALKIYFWGNYFLNIVEYTGNLQGNDAFKTLFFFLRKGSVYLLCSLFLNNLWTRESP</sequence>
<evidence type="ECO:0000313" key="2">
    <source>
        <dbReference type="Proteomes" id="UP001176941"/>
    </source>
</evidence>
<dbReference type="EMBL" id="OX459960">
    <property type="protein sequence ID" value="CAI9165573.1"/>
    <property type="molecule type" value="Genomic_DNA"/>
</dbReference>
<protein>
    <submittedName>
        <fullName evidence="1">Uncharacterized protein</fullName>
    </submittedName>
</protein>
<keyword evidence="2" id="KW-1185">Reference proteome</keyword>
<proteinExistence type="predicted"/>
<gene>
    <name evidence="1" type="ORF">MRATA1EN1_LOCUS14535</name>
</gene>
<organism evidence="1 2">
    <name type="scientific">Rangifer tarandus platyrhynchus</name>
    <name type="common">Svalbard reindeer</name>
    <dbReference type="NCBI Taxonomy" id="3082113"/>
    <lineage>
        <taxon>Eukaryota</taxon>
        <taxon>Metazoa</taxon>
        <taxon>Chordata</taxon>
        <taxon>Craniata</taxon>
        <taxon>Vertebrata</taxon>
        <taxon>Euteleostomi</taxon>
        <taxon>Mammalia</taxon>
        <taxon>Eutheria</taxon>
        <taxon>Laurasiatheria</taxon>
        <taxon>Artiodactyla</taxon>
        <taxon>Ruminantia</taxon>
        <taxon>Pecora</taxon>
        <taxon>Cervidae</taxon>
        <taxon>Odocoileinae</taxon>
        <taxon>Rangifer</taxon>
    </lineage>
</organism>
<dbReference type="Proteomes" id="UP001176941">
    <property type="component" value="Chromosome 24"/>
</dbReference>